<evidence type="ECO:0000313" key="7">
    <source>
        <dbReference type="EMBL" id="KAL0638984.1"/>
    </source>
</evidence>
<dbReference type="SUPFAM" id="SSF55298">
    <property type="entry name" value="YjgF-like"/>
    <property type="match status" value="2"/>
</dbReference>
<dbReference type="PANTHER" id="PTHR12196:SF2">
    <property type="entry name" value="DIPHTHINE--AMMONIA LIGASE"/>
    <property type="match status" value="1"/>
</dbReference>
<dbReference type="NCBIfam" id="TIGR00290">
    <property type="entry name" value="MJ0570_dom"/>
    <property type="match status" value="1"/>
</dbReference>
<comment type="catalytic activity">
    <reaction evidence="5">
        <text>diphthine-[translation elongation factor 2] + NH4(+) + ATP = diphthamide-[translation elongation factor 2] + AMP + diphosphate + H(+)</text>
        <dbReference type="Rhea" id="RHEA:19753"/>
        <dbReference type="Rhea" id="RHEA-COMP:10172"/>
        <dbReference type="Rhea" id="RHEA-COMP:10174"/>
        <dbReference type="ChEBI" id="CHEBI:15378"/>
        <dbReference type="ChEBI" id="CHEBI:16692"/>
        <dbReference type="ChEBI" id="CHEBI:28938"/>
        <dbReference type="ChEBI" id="CHEBI:30616"/>
        <dbReference type="ChEBI" id="CHEBI:33019"/>
        <dbReference type="ChEBI" id="CHEBI:82696"/>
        <dbReference type="ChEBI" id="CHEBI:456215"/>
        <dbReference type="EC" id="6.3.1.14"/>
    </reaction>
</comment>
<keyword evidence="8" id="KW-1185">Reference proteome</keyword>
<dbReference type="InterPro" id="IPR030662">
    <property type="entry name" value="DPH6/MJ0570"/>
</dbReference>
<dbReference type="InterPro" id="IPR002761">
    <property type="entry name" value="Diphthami_syn_dom"/>
</dbReference>
<evidence type="ECO:0000256" key="4">
    <source>
        <dbReference type="ARBA" id="ARBA00031552"/>
    </source>
</evidence>
<reference evidence="7 8" key="1">
    <citation type="submission" date="2024-02" db="EMBL/GenBank/DDBJ databases">
        <title>Discinaceae phylogenomics.</title>
        <authorList>
            <person name="Dirks A.C."/>
            <person name="James T.Y."/>
        </authorList>
    </citation>
    <scope>NUCLEOTIDE SEQUENCE [LARGE SCALE GENOMIC DNA]</scope>
    <source>
        <strain evidence="7 8">ACD0624</strain>
    </source>
</reference>
<dbReference type="InterPro" id="IPR035959">
    <property type="entry name" value="RutC-like_sf"/>
</dbReference>
<dbReference type="EC" id="6.3.1.14" evidence="1"/>
<name>A0ABR3GST9_9PEZI</name>
<dbReference type="CDD" id="cd06156">
    <property type="entry name" value="eu_AANH_C_2"/>
    <property type="match status" value="1"/>
</dbReference>
<dbReference type="Gene3D" id="3.90.1490.10">
    <property type="entry name" value="putative n-type atp pyrophosphatase, domain 2"/>
    <property type="match status" value="1"/>
</dbReference>
<accession>A0ABR3GST9</accession>
<evidence type="ECO:0000256" key="2">
    <source>
        <dbReference type="ARBA" id="ARBA00018426"/>
    </source>
</evidence>
<dbReference type="Pfam" id="PF01042">
    <property type="entry name" value="Ribonuc_L-PSP"/>
    <property type="match status" value="1"/>
</dbReference>
<comment type="caution">
    <text evidence="7">The sequence shown here is derived from an EMBL/GenBank/DDBJ whole genome shotgun (WGS) entry which is preliminary data.</text>
</comment>
<dbReference type="CDD" id="cd06155">
    <property type="entry name" value="eu_AANH_C_1"/>
    <property type="match status" value="1"/>
</dbReference>
<sequence length="783" mass="85556">MDVIALISGGKDSFFSLLHCIANGHRIVALANLHPPIPNSPSQVTTLLPTATSELFTSLVDGHKDELDSFMYQTVGHGLLPFYPNALGIPLYRYPITGSSVDQNLSYKFSVLGISGGEDGDETEDLVPLLRHILARHPTARGISAGAILSTYQRTRIESVCERLGLTSLSYLWQRKQEEILEEMNIIGLDARIVKVAAVGLDAKTWIWRNVADIKSRRLLEGLQKKWGVHVAGEGGEYETIVVNGPGWRGRIEVGEDEREIVDGGGGVGHARILNAKFMPRGEETKEQKEWVDVLKRPSLWDPEFEKILEALQERKCGSRQLESIITLDGGEKIPSKSVKRLGKVIFISNLTATPFPTEDISQEVNDIMTSLSKILDSYGTDLSRITSTTLLLRSMTFFAAVNKSYSSLFTTPNPPSRVCVSVGNGLPVGVNVMLSVTVDLPVTESEEYGRRKGLHVQSRSYWAPANIGPYSQSVSVDGWTAIAGMIPLVPASMEVVNAGVSIREVEEQAVLALQHMWRVAKAVDVTAVLGCVAYVVDEIGMDAASRAWKQLWKGWKGEGGFRGLWGAREDETDSRDGDSDDGLQPPLLIVSVEELPRSCVVEWAGIGLESTWLEKMKRKHEDENDYDRNAFLRDKWGIQSGVKTSINGIMSCSSMWYGGWNDGRRIDVPLSSCGGGINILFFPPSNAGPEVKSISALVKVIVKKVAGEEMGFVAGGIVVYIPVATGTVGNFMEAWDEQHSSEVAVQVIPVKRVWDCNGMEAGLGVVVRMCGLQLGTVSLTGE</sequence>
<gene>
    <name evidence="7" type="ORF">Q9L58_002035</name>
</gene>
<proteinExistence type="predicted"/>
<evidence type="ECO:0000256" key="3">
    <source>
        <dbReference type="ARBA" id="ARBA00029814"/>
    </source>
</evidence>
<organism evidence="7 8">
    <name type="scientific">Discina gigas</name>
    <dbReference type="NCBI Taxonomy" id="1032678"/>
    <lineage>
        <taxon>Eukaryota</taxon>
        <taxon>Fungi</taxon>
        <taxon>Dikarya</taxon>
        <taxon>Ascomycota</taxon>
        <taxon>Pezizomycotina</taxon>
        <taxon>Pezizomycetes</taxon>
        <taxon>Pezizales</taxon>
        <taxon>Discinaceae</taxon>
        <taxon>Discina</taxon>
    </lineage>
</organism>
<dbReference type="InterPro" id="IPR006175">
    <property type="entry name" value="YjgF/YER057c/UK114"/>
</dbReference>
<evidence type="ECO:0000259" key="6">
    <source>
        <dbReference type="Pfam" id="PF01902"/>
    </source>
</evidence>
<dbReference type="Pfam" id="PF01902">
    <property type="entry name" value="Diphthami_syn_2"/>
    <property type="match status" value="1"/>
</dbReference>
<evidence type="ECO:0000313" key="8">
    <source>
        <dbReference type="Proteomes" id="UP001447188"/>
    </source>
</evidence>
<dbReference type="CDD" id="cd01994">
    <property type="entry name" value="AANH_PF0828-like"/>
    <property type="match status" value="1"/>
</dbReference>
<dbReference type="Gene3D" id="3.40.50.620">
    <property type="entry name" value="HUPs"/>
    <property type="match status" value="1"/>
</dbReference>
<dbReference type="Proteomes" id="UP001447188">
    <property type="component" value="Unassembled WGS sequence"/>
</dbReference>
<dbReference type="EMBL" id="JBBBZM010000016">
    <property type="protein sequence ID" value="KAL0638984.1"/>
    <property type="molecule type" value="Genomic_DNA"/>
</dbReference>
<dbReference type="Gene3D" id="3.30.1330.40">
    <property type="entry name" value="RutC-like"/>
    <property type="match status" value="2"/>
</dbReference>
<dbReference type="InterPro" id="IPR014729">
    <property type="entry name" value="Rossmann-like_a/b/a_fold"/>
</dbReference>
<protein>
    <recommendedName>
        <fullName evidence="2">Diphthine--ammonia ligase</fullName>
        <ecNumber evidence="1">6.3.1.14</ecNumber>
    </recommendedName>
    <alternativeName>
        <fullName evidence="3">Diphthamide synthase</fullName>
    </alternativeName>
    <alternativeName>
        <fullName evidence="4">Diphthamide synthetase</fullName>
    </alternativeName>
</protein>
<dbReference type="PANTHER" id="PTHR12196">
    <property type="entry name" value="DOMAIN OF UNKNOWN FUNCTION 71 DUF71 -CONTAINING PROTEIN"/>
    <property type="match status" value="1"/>
</dbReference>
<feature type="domain" description="Diphthamide synthase" evidence="6">
    <location>
        <begin position="117"/>
        <end position="260"/>
    </location>
</feature>
<evidence type="ECO:0000256" key="5">
    <source>
        <dbReference type="ARBA" id="ARBA00048108"/>
    </source>
</evidence>
<dbReference type="SUPFAM" id="SSF52402">
    <property type="entry name" value="Adenine nucleotide alpha hydrolases-like"/>
    <property type="match status" value="1"/>
</dbReference>
<evidence type="ECO:0000256" key="1">
    <source>
        <dbReference type="ARBA" id="ARBA00012089"/>
    </source>
</evidence>